<feature type="region of interest" description="Disordered" evidence="1">
    <location>
        <begin position="19"/>
        <end position="72"/>
    </location>
</feature>
<evidence type="ECO:0000256" key="1">
    <source>
        <dbReference type="SAM" id="MobiDB-lite"/>
    </source>
</evidence>
<keyword evidence="2" id="KW-0732">Signal</keyword>
<evidence type="ECO:0000313" key="3">
    <source>
        <dbReference type="EMBL" id="WXB14328.1"/>
    </source>
</evidence>
<feature type="signal peptide" evidence="2">
    <location>
        <begin position="1"/>
        <end position="23"/>
    </location>
</feature>
<gene>
    <name evidence="3" type="ORF">LZC94_41700</name>
</gene>
<feature type="compositionally biased region" description="Low complexity" evidence="1">
    <location>
        <begin position="59"/>
        <end position="72"/>
    </location>
</feature>
<proteinExistence type="predicted"/>
<organism evidence="3 4">
    <name type="scientific">Pendulispora albinea</name>
    <dbReference type="NCBI Taxonomy" id="2741071"/>
    <lineage>
        <taxon>Bacteria</taxon>
        <taxon>Pseudomonadati</taxon>
        <taxon>Myxococcota</taxon>
        <taxon>Myxococcia</taxon>
        <taxon>Myxococcales</taxon>
        <taxon>Sorangiineae</taxon>
        <taxon>Pendulisporaceae</taxon>
        <taxon>Pendulispora</taxon>
    </lineage>
</organism>
<accession>A0ABZ2LTX1</accession>
<dbReference type="EMBL" id="CP089984">
    <property type="protein sequence ID" value="WXB14328.1"/>
    <property type="molecule type" value="Genomic_DNA"/>
</dbReference>
<keyword evidence="4" id="KW-1185">Reference proteome</keyword>
<name>A0ABZ2LTX1_9BACT</name>
<dbReference type="Proteomes" id="UP001370348">
    <property type="component" value="Chromosome"/>
</dbReference>
<reference evidence="3 4" key="1">
    <citation type="submission" date="2021-12" db="EMBL/GenBank/DDBJ databases">
        <title>Discovery of the Pendulisporaceae a myxobacterial family with distinct sporulation behavior and unique specialized metabolism.</title>
        <authorList>
            <person name="Garcia R."/>
            <person name="Popoff A."/>
            <person name="Bader C.D."/>
            <person name="Loehr J."/>
            <person name="Walesch S."/>
            <person name="Walt C."/>
            <person name="Boldt J."/>
            <person name="Bunk B."/>
            <person name="Haeckl F.J.F.P.J."/>
            <person name="Gunesch A.P."/>
            <person name="Birkelbach J."/>
            <person name="Nuebel U."/>
            <person name="Pietschmann T."/>
            <person name="Bach T."/>
            <person name="Mueller R."/>
        </authorList>
    </citation>
    <scope>NUCLEOTIDE SEQUENCE [LARGE SCALE GENOMIC DNA]</scope>
    <source>
        <strain evidence="3 4">MSr11954</strain>
    </source>
</reference>
<evidence type="ECO:0000256" key="2">
    <source>
        <dbReference type="SAM" id="SignalP"/>
    </source>
</evidence>
<evidence type="ECO:0008006" key="5">
    <source>
        <dbReference type="Google" id="ProtNLM"/>
    </source>
</evidence>
<feature type="chain" id="PRO_5047353566" description="Lipoprotein" evidence="2">
    <location>
        <begin position="24"/>
        <end position="221"/>
    </location>
</feature>
<protein>
    <recommendedName>
        <fullName evidence="5">Lipoprotein</fullName>
    </recommendedName>
</protein>
<sequence length="221" mass="22586">MNAFTSALVASALTLLASGCSRPAEPEKNPPASKPEEPAAKAQEPAAKLQEPAAKAQDPAASGTPAPGAGAAGHEITWEAPASWTKSANTNAMRKATYRIPKAAGDTDDTDLSVTVAGGSSTANVDRWIGQFSPGAAVDKKERTVSGIKVTVVEIKGTYGGGMSGPGMAAPSGPKEHFTMLAAIASADGQDSTFFKMVGPDKTVKAARSDFDKLVDSLRSR</sequence>
<evidence type="ECO:0000313" key="4">
    <source>
        <dbReference type="Proteomes" id="UP001370348"/>
    </source>
</evidence>
<dbReference type="RefSeq" id="WP_394823948.1">
    <property type="nucleotide sequence ID" value="NZ_CP089984.1"/>
</dbReference>
<feature type="compositionally biased region" description="Basic and acidic residues" evidence="1">
    <location>
        <begin position="24"/>
        <end position="39"/>
    </location>
</feature>